<feature type="region of interest" description="Disordered" evidence="1">
    <location>
        <begin position="1"/>
        <end position="38"/>
    </location>
</feature>
<keyword evidence="2" id="KW-0812">Transmembrane</keyword>
<name>A0ABV3SVV2_9ACTN</name>
<dbReference type="RefSeq" id="WP_367992074.1">
    <property type="nucleotide sequence ID" value="NZ_JBFPJR010000007.1"/>
</dbReference>
<feature type="compositionally biased region" description="Basic and acidic residues" evidence="1">
    <location>
        <begin position="13"/>
        <end position="23"/>
    </location>
</feature>
<feature type="transmembrane region" description="Helical" evidence="2">
    <location>
        <begin position="138"/>
        <end position="160"/>
    </location>
</feature>
<dbReference type="Proteomes" id="UP001556631">
    <property type="component" value="Unassembled WGS sequence"/>
</dbReference>
<keyword evidence="2" id="KW-1133">Transmembrane helix</keyword>
<feature type="transmembrane region" description="Helical" evidence="2">
    <location>
        <begin position="84"/>
        <end position="101"/>
    </location>
</feature>
<keyword evidence="4" id="KW-1185">Reference proteome</keyword>
<dbReference type="Pfam" id="PF11361">
    <property type="entry name" value="DUF3159"/>
    <property type="match status" value="1"/>
</dbReference>
<feature type="transmembrane region" description="Helical" evidence="2">
    <location>
        <begin position="236"/>
        <end position="253"/>
    </location>
</feature>
<keyword evidence="2" id="KW-0472">Membrane</keyword>
<gene>
    <name evidence="3" type="ORF">AB3X52_05445</name>
</gene>
<evidence type="ECO:0000256" key="1">
    <source>
        <dbReference type="SAM" id="MobiDB-lite"/>
    </source>
</evidence>
<accession>A0ABV3SVV2</accession>
<dbReference type="EMBL" id="JBFPJR010000007">
    <property type="protein sequence ID" value="MEX0427058.1"/>
    <property type="molecule type" value="Genomic_DNA"/>
</dbReference>
<feature type="transmembrane region" description="Helical" evidence="2">
    <location>
        <begin position="60"/>
        <end position="78"/>
    </location>
</feature>
<protein>
    <submittedName>
        <fullName evidence="3">DUF3159 domain-containing protein</fullName>
    </submittedName>
</protein>
<evidence type="ECO:0000256" key="2">
    <source>
        <dbReference type="SAM" id="Phobius"/>
    </source>
</evidence>
<organism evidence="3 4">
    <name type="scientific">Nocardioides eburneus</name>
    <dbReference type="NCBI Taxonomy" id="3231482"/>
    <lineage>
        <taxon>Bacteria</taxon>
        <taxon>Bacillati</taxon>
        <taxon>Actinomycetota</taxon>
        <taxon>Actinomycetes</taxon>
        <taxon>Propionibacteriales</taxon>
        <taxon>Nocardioidaceae</taxon>
        <taxon>Nocardioides</taxon>
    </lineage>
</organism>
<feature type="transmembrane region" description="Helical" evidence="2">
    <location>
        <begin position="108"/>
        <end position="126"/>
    </location>
</feature>
<comment type="caution">
    <text evidence="3">The sequence shown here is derived from an EMBL/GenBank/DDBJ whole genome shotgun (WGS) entry which is preliminary data.</text>
</comment>
<sequence>MTESNPLHAMPQPDREPPRELAHHSGPGTEAPTPHEAPTVDTVEAVVRRRMAQSLGGRRGMLEAAVPGIAFTLTWLVTKDLRSSLVAGAAVAGVALVLRLVQRSTLQYVGNAIFGILIGYLVVRLAGSMGGSEQDQALAYFVPGVIITGAYTIVMVTTCLTGWPLIGFMVGSVTGDPTGWHSDKQVVRLCTRLTWLFLAPGAVGVLLQGPVLLLAYGGTLDKDTAVLLLGILRTGLGWALRIASWGAIVWLLARNHTPIEPQPASDR</sequence>
<dbReference type="InterPro" id="IPR016566">
    <property type="entry name" value="UCP010219"/>
</dbReference>
<proteinExistence type="predicted"/>
<feature type="transmembrane region" description="Helical" evidence="2">
    <location>
        <begin position="193"/>
        <end position="216"/>
    </location>
</feature>
<reference evidence="3 4" key="1">
    <citation type="submission" date="2024-07" db="EMBL/GenBank/DDBJ databases">
        <authorList>
            <person name="Lee S."/>
            <person name="Kang M."/>
        </authorList>
    </citation>
    <scope>NUCLEOTIDE SEQUENCE [LARGE SCALE GENOMIC DNA]</scope>
    <source>
        <strain evidence="3 4">DS6</strain>
    </source>
</reference>
<evidence type="ECO:0000313" key="4">
    <source>
        <dbReference type="Proteomes" id="UP001556631"/>
    </source>
</evidence>
<evidence type="ECO:0000313" key="3">
    <source>
        <dbReference type="EMBL" id="MEX0427058.1"/>
    </source>
</evidence>